<dbReference type="PANTHER" id="PTHR11214">
    <property type="entry name" value="BETA-1,3-N-ACETYLGLUCOSAMINYLTRANSFERASE"/>
    <property type="match status" value="1"/>
</dbReference>
<proteinExistence type="inferred from homology"/>
<dbReference type="Gene3D" id="3.90.550.50">
    <property type="match status" value="1"/>
</dbReference>
<reference evidence="14" key="2">
    <citation type="submission" date="2025-09" db="UniProtKB">
        <authorList>
            <consortium name="Ensembl"/>
        </authorList>
    </citation>
    <scope>IDENTIFICATION</scope>
</reference>
<keyword evidence="15" id="KW-1185">Reference proteome</keyword>
<comment type="subcellular location">
    <subcellularLocation>
        <location evidence="1 13">Golgi apparatus membrane</location>
        <topology evidence="1 13">Single-pass type II membrane protein</topology>
    </subcellularLocation>
</comment>
<keyword evidence="11 13" id="KW-0472">Membrane</keyword>
<evidence type="ECO:0000313" key="15">
    <source>
        <dbReference type="Proteomes" id="UP000261660"/>
    </source>
</evidence>
<evidence type="ECO:0000256" key="9">
    <source>
        <dbReference type="ARBA" id="ARBA00023034"/>
    </source>
</evidence>
<evidence type="ECO:0000256" key="8">
    <source>
        <dbReference type="ARBA" id="ARBA00022989"/>
    </source>
</evidence>
<keyword evidence="10" id="KW-0443">Lipid metabolism</keyword>
<dbReference type="GO" id="GO:0016758">
    <property type="term" value="F:hexosyltransferase activity"/>
    <property type="evidence" value="ECO:0007669"/>
    <property type="project" value="InterPro"/>
</dbReference>
<dbReference type="InterPro" id="IPR002659">
    <property type="entry name" value="Glyco_trans_31"/>
</dbReference>
<name>A0A3Q3H1K0_9LABR</name>
<dbReference type="PANTHER" id="PTHR11214:SF234">
    <property type="entry name" value="HEXOSYLTRANSFERASE"/>
    <property type="match status" value="1"/>
</dbReference>
<feature type="transmembrane region" description="Helical" evidence="13">
    <location>
        <begin position="12"/>
        <end position="33"/>
    </location>
</feature>
<evidence type="ECO:0000256" key="3">
    <source>
        <dbReference type="ARBA" id="ARBA00008661"/>
    </source>
</evidence>
<keyword evidence="9 13" id="KW-0333">Golgi apparatus</keyword>
<keyword evidence="6 13" id="KW-0812">Transmembrane</keyword>
<dbReference type="FunFam" id="3.90.550.50:FF:000001">
    <property type="entry name" value="Hexosyltransferase"/>
    <property type="match status" value="1"/>
</dbReference>
<comment type="similarity">
    <text evidence="3 13">Belongs to the glycosyltransferase 31 family.</text>
</comment>
<dbReference type="GO" id="GO:0006629">
    <property type="term" value="P:lipid metabolic process"/>
    <property type="evidence" value="ECO:0007669"/>
    <property type="project" value="UniProtKB-KW"/>
</dbReference>
<keyword evidence="8 13" id="KW-1133">Transmembrane helix</keyword>
<evidence type="ECO:0000256" key="10">
    <source>
        <dbReference type="ARBA" id="ARBA00023098"/>
    </source>
</evidence>
<evidence type="ECO:0000256" key="7">
    <source>
        <dbReference type="ARBA" id="ARBA00022968"/>
    </source>
</evidence>
<dbReference type="GO" id="GO:0006493">
    <property type="term" value="P:protein O-linked glycosylation"/>
    <property type="evidence" value="ECO:0007669"/>
    <property type="project" value="TreeGrafter"/>
</dbReference>
<dbReference type="GO" id="GO:0008194">
    <property type="term" value="F:UDP-glycosyltransferase activity"/>
    <property type="evidence" value="ECO:0007669"/>
    <property type="project" value="TreeGrafter"/>
</dbReference>
<keyword evidence="12" id="KW-0325">Glycoprotein</keyword>
<sequence length="471" mass="54273">MHGLMARRYYCLRKVIVCVCTPCILLVLLFFYITIVVCLSMNNNATPGIVGKSSSHFIASGTYRNKSFSPFPKTFWELHWQGDAYWNRLQLAIDRNFNPILRPNNNVKRRFQNSKFHESLLWKSFSEVSDLDSKSGEFQKLPQQMQDFVSHMQRRDYPILNQPDGVCGAGAKGEKEPPLLLLAIKSTEFNFKSRQAIRQTWGQVGWIAGGKRNNSEGKESGGYVRRVFLIGKEDPQELGVDTTELLKLESKHYGDILQWDFKDTFFNLTLKDVLFWSWFTQFCNQIQFVFKGDDDVFVNSLNMIAFLQDQLDMPQAHKTLQDFMVGDVIGAALPSRVNKSKYFIPDSFYKGLYPMYAGGGGVLYSGLLVKRLHSISKRVHMFPIDDVYVGMCMYRLNAHPVHHPAFLTFDFPAKEEEAVCSYHRILLVHKRSPVQVVRLWADVKQTQRQCWDVPLRDGNKKKKKTLSATSQ</sequence>
<evidence type="ECO:0000256" key="1">
    <source>
        <dbReference type="ARBA" id="ARBA00004323"/>
    </source>
</evidence>
<evidence type="ECO:0000256" key="13">
    <source>
        <dbReference type="RuleBase" id="RU363063"/>
    </source>
</evidence>
<dbReference type="Proteomes" id="UP000261660">
    <property type="component" value="Unplaced"/>
</dbReference>
<evidence type="ECO:0000256" key="4">
    <source>
        <dbReference type="ARBA" id="ARBA00022676"/>
    </source>
</evidence>
<keyword evidence="7 13" id="KW-0735">Signal-anchor</keyword>
<keyword evidence="4 13" id="KW-0328">Glycosyltransferase</keyword>
<evidence type="ECO:0000313" key="14">
    <source>
        <dbReference type="Ensembl" id="ENSLBEP00000037904.1"/>
    </source>
</evidence>
<evidence type="ECO:0000256" key="6">
    <source>
        <dbReference type="ARBA" id="ARBA00022692"/>
    </source>
</evidence>
<dbReference type="AlphaFoldDB" id="A0A3Q3H1K0"/>
<dbReference type="GeneTree" id="ENSGT00940000164878"/>
<accession>A0A3Q3H1K0</accession>
<comment type="pathway">
    <text evidence="2">Protein modification; protein glycosylation.</text>
</comment>
<dbReference type="Pfam" id="PF01762">
    <property type="entry name" value="Galactosyl_T"/>
    <property type="match status" value="1"/>
</dbReference>
<protein>
    <recommendedName>
        <fullName evidence="13">Hexosyltransferase</fullName>
        <ecNumber evidence="13">2.4.1.-</ecNumber>
    </recommendedName>
</protein>
<dbReference type="FunCoup" id="A0A3Q3H1K0">
    <property type="interactions" value="2"/>
</dbReference>
<evidence type="ECO:0000256" key="2">
    <source>
        <dbReference type="ARBA" id="ARBA00004922"/>
    </source>
</evidence>
<dbReference type="EC" id="2.4.1.-" evidence="13"/>
<organism evidence="14 15">
    <name type="scientific">Labrus bergylta</name>
    <name type="common">ballan wrasse</name>
    <dbReference type="NCBI Taxonomy" id="56723"/>
    <lineage>
        <taxon>Eukaryota</taxon>
        <taxon>Metazoa</taxon>
        <taxon>Chordata</taxon>
        <taxon>Craniata</taxon>
        <taxon>Vertebrata</taxon>
        <taxon>Euteleostomi</taxon>
        <taxon>Actinopterygii</taxon>
        <taxon>Neopterygii</taxon>
        <taxon>Teleostei</taxon>
        <taxon>Neoteleostei</taxon>
        <taxon>Acanthomorphata</taxon>
        <taxon>Eupercaria</taxon>
        <taxon>Labriformes</taxon>
        <taxon>Labridae</taxon>
        <taxon>Labrus</taxon>
    </lineage>
</organism>
<evidence type="ECO:0000256" key="5">
    <source>
        <dbReference type="ARBA" id="ARBA00022679"/>
    </source>
</evidence>
<dbReference type="InParanoid" id="A0A3Q3H1K0"/>
<evidence type="ECO:0000256" key="12">
    <source>
        <dbReference type="ARBA" id="ARBA00023180"/>
    </source>
</evidence>
<evidence type="ECO:0000256" key="11">
    <source>
        <dbReference type="ARBA" id="ARBA00023136"/>
    </source>
</evidence>
<dbReference type="Ensembl" id="ENSLBET00000039467.1">
    <property type="protein sequence ID" value="ENSLBEP00000037904.1"/>
    <property type="gene ID" value="ENSLBEG00000028288.1"/>
</dbReference>
<dbReference type="GO" id="GO:0030311">
    <property type="term" value="P:poly-N-acetyllactosamine biosynthetic process"/>
    <property type="evidence" value="ECO:0007669"/>
    <property type="project" value="TreeGrafter"/>
</dbReference>
<keyword evidence="5" id="KW-0808">Transferase</keyword>
<dbReference type="GO" id="GO:0000139">
    <property type="term" value="C:Golgi membrane"/>
    <property type="evidence" value="ECO:0007669"/>
    <property type="project" value="UniProtKB-SubCell"/>
</dbReference>
<dbReference type="STRING" id="56723.ENSLBEP00000037904"/>
<reference evidence="14" key="1">
    <citation type="submission" date="2025-08" db="UniProtKB">
        <authorList>
            <consortium name="Ensembl"/>
        </authorList>
    </citation>
    <scope>IDENTIFICATION</scope>
</reference>